<gene>
    <name evidence="2" type="ORF">VF08_28175</name>
</gene>
<proteinExistence type="predicted"/>
<reference evidence="2 3" key="1">
    <citation type="submission" date="2015-02" db="EMBL/GenBank/DDBJ databases">
        <title>Nostoc linckia genome annotation.</title>
        <authorList>
            <person name="Zhou Z."/>
        </authorList>
    </citation>
    <scope>NUCLEOTIDE SEQUENCE [LARGE SCALE GENOMIC DNA]</scope>
    <source>
        <strain evidence="3">z8</strain>
    </source>
</reference>
<dbReference type="InterPro" id="IPR012296">
    <property type="entry name" value="Nuclease_put_TT1808"/>
</dbReference>
<organism evidence="2 3">
    <name type="scientific">Nostoc linckia z8</name>
    <dbReference type="NCBI Taxonomy" id="1628746"/>
    <lineage>
        <taxon>Bacteria</taxon>
        <taxon>Bacillati</taxon>
        <taxon>Cyanobacteriota</taxon>
        <taxon>Cyanophyceae</taxon>
        <taxon>Nostocales</taxon>
        <taxon>Nostocaceae</taxon>
        <taxon>Nostoc</taxon>
    </lineage>
</organism>
<dbReference type="SUPFAM" id="SSF52980">
    <property type="entry name" value="Restriction endonuclease-like"/>
    <property type="match status" value="1"/>
</dbReference>
<protein>
    <recommendedName>
        <fullName evidence="1">Putative restriction endonuclease domain-containing protein</fullName>
    </recommendedName>
</protein>
<dbReference type="Pfam" id="PF05685">
    <property type="entry name" value="Uma2"/>
    <property type="match status" value="1"/>
</dbReference>
<dbReference type="PANTHER" id="PTHR36558:SF1">
    <property type="entry name" value="RESTRICTION ENDONUCLEASE DOMAIN-CONTAINING PROTEIN-RELATED"/>
    <property type="match status" value="1"/>
</dbReference>
<dbReference type="Gene3D" id="3.90.1570.10">
    <property type="entry name" value="tt1808, chain A"/>
    <property type="match status" value="1"/>
</dbReference>
<evidence type="ECO:0000259" key="1">
    <source>
        <dbReference type="Pfam" id="PF05685"/>
    </source>
</evidence>
<sequence length="189" mass="21957">MIANSNRKYMSPQEYLEWEERQDIKYEYINGEVFAMTGGTIPHTSIALNLASALKSHLRGSPCRAFMADAKVAVTENGPFHYPDVVVSCDERDRQAIQFIQYPCLIVEVLSPSTEAYDRGKKFMQYRRIQTLQEYVLIDAEKMSLDCFRLNDRGIWELHPYEEGNEVHLTSVDFRFPISLVYEDVQFPI</sequence>
<accession>A0A9Q5Z7F2</accession>
<dbReference type="RefSeq" id="WP_099071156.1">
    <property type="nucleotide sequence ID" value="NZ_LAHD01000110.1"/>
</dbReference>
<dbReference type="CDD" id="cd06260">
    <property type="entry name" value="DUF820-like"/>
    <property type="match status" value="1"/>
</dbReference>
<dbReference type="AlphaFoldDB" id="A0A9Q5Z7F2"/>
<name>A0A9Q5Z7F2_NOSLI</name>
<feature type="domain" description="Putative restriction endonuclease" evidence="1">
    <location>
        <begin position="13"/>
        <end position="169"/>
    </location>
</feature>
<comment type="caution">
    <text evidence="2">The sequence shown here is derived from an EMBL/GenBank/DDBJ whole genome shotgun (WGS) entry which is preliminary data.</text>
</comment>
<dbReference type="PANTHER" id="PTHR36558">
    <property type="entry name" value="GLR1098 PROTEIN"/>
    <property type="match status" value="1"/>
</dbReference>
<evidence type="ECO:0000313" key="3">
    <source>
        <dbReference type="Proteomes" id="UP000222310"/>
    </source>
</evidence>
<dbReference type="EMBL" id="LAHD01000110">
    <property type="protein sequence ID" value="PHJ97697.1"/>
    <property type="molecule type" value="Genomic_DNA"/>
</dbReference>
<dbReference type="Proteomes" id="UP000222310">
    <property type="component" value="Unassembled WGS sequence"/>
</dbReference>
<dbReference type="GeneID" id="57094262"/>
<dbReference type="InterPro" id="IPR011335">
    <property type="entry name" value="Restrct_endonuc-II-like"/>
</dbReference>
<evidence type="ECO:0000313" key="2">
    <source>
        <dbReference type="EMBL" id="PHJ97697.1"/>
    </source>
</evidence>
<dbReference type="InterPro" id="IPR008538">
    <property type="entry name" value="Uma2"/>
</dbReference>